<dbReference type="Gene3D" id="3.40.1350.10">
    <property type="match status" value="1"/>
</dbReference>
<gene>
    <name evidence="1" type="ORF">C464_02255</name>
</gene>
<keyword evidence="2" id="KW-1185">Reference proteome</keyword>
<dbReference type="PATRIC" id="fig|1227466.3.peg.455"/>
<dbReference type="GO" id="GO:0003676">
    <property type="term" value="F:nucleic acid binding"/>
    <property type="evidence" value="ECO:0007669"/>
    <property type="project" value="InterPro"/>
</dbReference>
<dbReference type="OrthoDB" id="350649at2157"/>
<comment type="caution">
    <text evidence="1">The sequence shown here is derived from an EMBL/GenBank/DDBJ whole genome shotgun (WGS) entry which is preliminary data.</text>
</comment>
<dbReference type="EMBL" id="AOJL01000013">
    <property type="protein sequence ID" value="ELZ50385.1"/>
    <property type="molecule type" value="Genomic_DNA"/>
</dbReference>
<protein>
    <submittedName>
        <fullName evidence="1">Uncharacterized protein</fullName>
    </submittedName>
</protein>
<name>M0ERQ7_9EURY</name>
<accession>M0ERQ7</accession>
<reference evidence="1 2" key="1">
    <citation type="journal article" date="2014" name="PLoS Genet.">
        <title>Phylogenetically driven sequencing of extremely halophilic archaea reveals strategies for static and dynamic osmo-response.</title>
        <authorList>
            <person name="Becker E.A."/>
            <person name="Seitzer P.M."/>
            <person name="Tritt A."/>
            <person name="Larsen D."/>
            <person name="Krusor M."/>
            <person name="Yao A.I."/>
            <person name="Wu D."/>
            <person name="Madern D."/>
            <person name="Eisen J.A."/>
            <person name="Darling A.E."/>
            <person name="Facciotti M.T."/>
        </authorList>
    </citation>
    <scope>NUCLEOTIDE SEQUENCE [LARGE SCALE GENOMIC DNA]</scope>
    <source>
        <strain evidence="1 2">DSM 10284</strain>
    </source>
</reference>
<proteinExistence type="predicted"/>
<evidence type="ECO:0000313" key="2">
    <source>
        <dbReference type="Proteomes" id="UP000011509"/>
    </source>
</evidence>
<dbReference type="Proteomes" id="UP000011509">
    <property type="component" value="Unassembled WGS sequence"/>
</dbReference>
<organism evidence="1 2">
    <name type="scientific">Halorubrum coriense DSM 10284</name>
    <dbReference type="NCBI Taxonomy" id="1227466"/>
    <lineage>
        <taxon>Archaea</taxon>
        <taxon>Methanobacteriati</taxon>
        <taxon>Methanobacteriota</taxon>
        <taxon>Stenosarchaea group</taxon>
        <taxon>Halobacteria</taxon>
        <taxon>Halobacteriales</taxon>
        <taxon>Haloferacaceae</taxon>
        <taxon>Halorubrum</taxon>
    </lineage>
</organism>
<sequence length="80" mass="9357">MEFRTRRARTKSDGYERTGYERKVDYLADPDIRTEEIYLITVDETGPTTTTIRYEPAANNDRANANRHAGYRLETILDEL</sequence>
<dbReference type="AlphaFoldDB" id="M0ERQ7"/>
<evidence type="ECO:0000313" key="1">
    <source>
        <dbReference type="EMBL" id="ELZ50385.1"/>
    </source>
</evidence>
<dbReference type="InterPro" id="IPR011856">
    <property type="entry name" value="tRNA_endonuc-like_dom_sf"/>
</dbReference>